<dbReference type="KEGG" id="uam:UABAM_01984"/>
<gene>
    <name evidence="2" type="ORF">UABAM_01984</name>
</gene>
<dbReference type="SMART" id="SM01008">
    <property type="entry name" value="Ald_Xan_dh_C"/>
    <property type="match status" value="1"/>
</dbReference>
<dbReference type="SUPFAM" id="SSF56003">
    <property type="entry name" value="Molybdenum cofactor-binding domain"/>
    <property type="match status" value="1"/>
</dbReference>
<keyword evidence="3" id="KW-1185">Reference proteome</keyword>
<dbReference type="InterPro" id="IPR037165">
    <property type="entry name" value="AldOxase/xan_DH_Mopterin-bd_sf"/>
</dbReference>
<dbReference type="Pfam" id="PF01315">
    <property type="entry name" value="Ald_Xan_dh_C"/>
    <property type="match status" value="1"/>
</dbReference>
<dbReference type="GO" id="GO:0016491">
    <property type="term" value="F:oxidoreductase activity"/>
    <property type="evidence" value="ECO:0007669"/>
    <property type="project" value="InterPro"/>
</dbReference>
<dbReference type="SUPFAM" id="SSF54665">
    <property type="entry name" value="CO dehydrogenase molybdoprotein N-domain-like"/>
    <property type="match status" value="1"/>
</dbReference>
<dbReference type="Gene3D" id="3.30.365.10">
    <property type="entry name" value="Aldehyde oxidase/xanthine dehydrogenase, molybdopterin binding domain"/>
    <property type="match status" value="4"/>
</dbReference>
<dbReference type="InterPro" id="IPR000674">
    <property type="entry name" value="Ald_Oxase/Xan_DH_a/b"/>
</dbReference>
<feature type="domain" description="Aldehyde oxidase/xanthine dehydrogenase a/b hammerhead" evidence="1">
    <location>
        <begin position="20"/>
        <end position="125"/>
    </location>
</feature>
<dbReference type="RefSeq" id="WP_173013232.1">
    <property type="nucleotide sequence ID" value="NZ_AP019860.1"/>
</dbReference>
<evidence type="ECO:0000313" key="2">
    <source>
        <dbReference type="EMBL" id="BBM83631.1"/>
    </source>
</evidence>
<dbReference type="InterPro" id="IPR036856">
    <property type="entry name" value="Ald_Oxase/Xan_DH_a/b_sf"/>
</dbReference>
<dbReference type="PANTHER" id="PTHR11908">
    <property type="entry name" value="XANTHINE DEHYDROGENASE"/>
    <property type="match status" value="1"/>
</dbReference>
<accession>A0A5S9ILA6</accession>
<protein>
    <submittedName>
        <fullName evidence="2">Aldehyde oxidase</fullName>
    </submittedName>
</protein>
<sequence>MNKKWVGTNVPRKEGIEKVTGKSKYIDDLTFPDMIYGITVRSDVPRGTIRKIHFADNINWDEFTIVTIEDIPGENVVTLIESDQPFLADKEIRHQQEPILLLAHPDKSLLEEARRSIRIEVDELPAIFNIEESLNKKQIIYSDDNIIKEYLITKGNTDDVWDSAYKIVSEEYHTGAQEQLYIENNGMIAIANDEEVTVWGSMQCPYYIHKALMPLFDLPAEKIRIIQTATGGGFGGKEEYPSIIAGHAALLARKAQKPVKLMYDRAEDMVATTKRHPSHTRQKIAVDENGKLLAIDIDFVLDGGAYTTLSAVVLSRGAIHAAGPYACENIRIRARAVATNTPPQGAFRGFGAPQSIFAFERHLDLVAKQLNMCPVEFRKQNFLQQGSLNATGQKIEEEVRLDKVLDLALEKSQYFAKKKQFAVHNSQKNVKTYKGVGLASFYHGAGFTGSGEVYLASIVGARLTADGKVKVLAASTEIGQGTNTIFSQIAADALGIDYDMVEIETPDTSKVPNSGPTVASRTCMIVGKLVESAVCGIRDTLLKSNLLTSEYTSQQFITASKKYLEDFGELKIFVKYKPPAGIHWDEKNYRGSAYSAYAWAVYVAEVSVDKYTYEMQVDDFVAVQEVGEVVHPILAQGQIEGGVAQGIGYALYEDVVWRNGQMANNQMTNYIIPTSLDAPDIRVFFSEPFQPGGVRKGIGELPMDGTAPAVISAVENATGKHVCHVPLRPEDLMMLYRKET</sequence>
<name>A0A5S9ILA6_UABAM</name>
<dbReference type="Pfam" id="PF20256">
    <property type="entry name" value="MoCoBD_2"/>
    <property type="match status" value="1"/>
</dbReference>
<evidence type="ECO:0000313" key="3">
    <source>
        <dbReference type="Proteomes" id="UP000326354"/>
    </source>
</evidence>
<evidence type="ECO:0000259" key="1">
    <source>
        <dbReference type="SMART" id="SM01008"/>
    </source>
</evidence>
<dbReference type="GO" id="GO:0005506">
    <property type="term" value="F:iron ion binding"/>
    <property type="evidence" value="ECO:0007669"/>
    <property type="project" value="InterPro"/>
</dbReference>
<dbReference type="InterPro" id="IPR046867">
    <property type="entry name" value="AldOxase/xan_DH_MoCoBD2"/>
</dbReference>
<dbReference type="AlphaFoldDB" id="A0A5S9ILA6"/>
<dbReference type="EMBL" id="AP019860">
    <property type="protein sequence ID" value="BBM83631.1"/>
    <property type="molecule type" value="Genomic_DNA"/>
</dbReference>
<dbReference type="InterPro" id="IPR016208">
    <property type="entry name" value="Ald_Oxase/xanthine_DH-like"/>
</dbReference>
<dbReference type="Pfam" id="PF02738">
    <property type="entry name" value="MoCoBD_1"/>
    <property type="match status" value="1"/>
</dbReference>
<organism evidence="2 3">
    <name type="scientific">Uabimicrobium amorphum</name>
    <dbReference type="NCBI Taxonomy" id="2596890"/>
    <lineage>
        <taxon>Bacteria</taxon>
        <taxon>Pseudomonadati</taxon>
        <taxon>Planctomycetota</taxon>
        <taxon>Candidatus Uabimicrobiia</taxon>
        <taxon>Candidatus Uabimicrobiales</taxon>
        <taxon>Candidatus Uabimicrobiaceae</taxon>
        <taxon>Candidatus Uabimicrobium</taxon>
    </lineage>
</organism>
<dbReference type="PANTHER" id="PTHR11908:SF157">
    <property type="entry name" value="XANTHINE DEHYDROGENASE SUBUNIT D-RELATED"/>
    <property type="match status" value="1"/>
</dbReference>
<dbReference type="Proteomes" id="UP000326354">
    <property type="component" value="Chromosome"/>
</dbReference>
<dbReference type="InterPro" id="IPR008274">
    <property type="entry name" value="AldOxase/xan_DH_MoCoBD1"/>
</dbReference>
<proteinExistence type="predicted"/>
<reference evidence="2 3" key="1">
    <citation type="submission" date="2019-08" db="EMBL/GenBank/DDBJ databases">
        <title>Complete genome sequence of Candidatus Uab amorphum.</title>
        <authorList>
            <person name="Shiratori T."/>
            <person name="Suzuki S."/>
            <person name="Kakizawa Y."/>
            <person name="Ishida K."/>
        </authorList>
    </citation>
    <scope>NUCLEOTIDE SEQUENCE [LARGE SCALE GENOMIC DNA]</scope>
    <source>
        <strain evidence="2 3">SRT547</strain>
    </source>
</reference>
<dbReference type="Gene3D" id="3.90.1170.50">
    <property type="entry name" value="Aldehyde oxidase/xanthine dehydrogenase, a/b hammerhead"/>
    <property type="match status" value="1"/>
</dbReference>